<dbReference type="InterPro" id="IPR002509">
    <property type="entry name" value="NODB_dom"/>
</dbReference>
<name>A0A839A8N2_9HYPH</name>
<comment type="subcellular location">
    <subcellularLocation>
        <location evidence="2">Secreted</location>
    </subcellularLocation>
</comment>
<dbReference type="PANTHER" id="PTHR34216:SF3">
    <property type="entry name" value="POLY-BETA-1,6-N-ACETYL-D-GLUCOSAMINE N-DEACETYLASE"/>
    <property type="match status" value="1"/>
</dbReference>
<evidence type="ECO:0000256" key="5">
    <source>
        <dbReference type="ARBA" id="ARBA00022729"/>
    </source>
</evidence>
<dbReference type="PROSITE" id="PS51677">
    <property type="entry name" value="NODB"/>
    <property type="match status" value="1"/>
</dbReference>
<dbReference type="CDD" id="cd10918">
    <property type="entry name" value="CE4_NodB_like_5s_6s"/>
    <property type="match status" value="1"/>
</dbReference>
<dbReference type="GO" id="GO:0016810">
    <property type="term" value="F:hydrolase activity, acting on carbon-nitrogen (but not peptide) bonds"/>
    <property type="evidence" value="ECO:0007669"/>
    <property type="project" value="InterPro"/>
</dbReference>
<comment type="similarity">
    <text evidence="3">Belongs to the polysaccharide deacetylase family.</text>
</comment>
<reference evidence="8 9" key="1">
    <citation type="submission" date="2020-07" db="EMBL/GenBank/DDBJ databases">
        <title>Stappia sp., F7233, whole genome shotgun sequencing project.</title>
        <authorList>
            <person name="Jiang S."/>
            <person name="Liu Z.W."/>
            <person name="Du Z.J."/>
        </authorList>
    </citation>
    <scope>NUCLEOTIDE SEQUENCE [LARGE SCALE GENOMIC DNA]</scope>
    <source>
        <strain evidence="8 9">F7233</strain>
    </source>
</reference>
<dbReference type="EMBL" id="JACFXV010000031">
    <property type="protein sequence ID" value="MBA5775930.1"/>
    <property type="molecule type" value="Genomic_DNA"/>
</dbReference>
<keyword evidence="5" id="KW-0732">Signal</keyword>
<dbReference type="Pfam" id="PF01522">
    <property type="entry name" value="Polysacc_deac_1"/>
    <property type="match status" value="1"/>
</dbReference>
<dbReference type="InterPro" id="IPR011330">
    <property type="entry name" value="Glyco_hydro/deAcase_b/a-brl"/>
</dbReference>
<evidence type="ECO:0000256" key="1">
    <source>
        <dbReference type="ARBA" id="ARBA00003236"/>
    </source>
</evidence>
<dbReference type="RefSeq" id="WP_182161830.1">
    <property type="nucleotide sequence ID" value="NZ_JACFXV010000031.1"/>
</dbReference>
<evidence type="ECO:0000259" key="7">
    <source>
        <dbReference type="PROSITE" id="PS51677"/>
    </source>
</evidence>
<dbReference type="Proteomes" id="UP000541109">
    <property type="component" value="Unassembled WGS sequence"/>
</dbReference>
<accession>A0A839A8N2</accession>
<evidence type="ECO:0000256" key="2">
    <source>
        <dbReference type="ARBA" id="ARBA00004613"/>
    </source>
</evidence>
<dbReference type="InterPro" id="IPR051398">
    <property type="entry name" value="Polysacch_Deacetylase"/>
</dbReference>
<protein>
    <recommendedName>
        <fullName evidence="4">Chitooligosaccharide deacetylase</fullName>
    </recommendedName>
    <alternativeName>
        <fullName evidence="6">Nodulation protein B</fullName>
    </alternativeName>
</protein>
<comment type="caution">
    <text evidence="8">The sequence shown here is derived from an EMBL/GenBank/DDBJ whole genome shotgun (WGS) entry which is preliminary data.</text>
</comment>
<dbReference type="AlphaFoldDB" id="A0A839A8N2"/>
<dbReference type="Gene3D" id="3.20.20.370">
    <property type="entry name" value="Glycoside hydrolase/deacetylase"/>
    <property type="match status" value="1"/>
</dbReference>
<comment type="function">
    <text evidence="1">Is involved in generating a small heat-stable compound (Nod), an acylated oligomer of N-acetylglucosamine, that stimulates mitosis in various plant protoplasts.</text>
</comment>
<dbReference type="GO" id="GO:0005576">
    <property type="term" value="C:extracellular region"/>
    <property type="evidence" value="ECO:0007669"/>
    <property type="project" value="UniProtKB-SubCell"/>
</dbReference>
<dbReference type="PANTHER" id="PTHR34216">
    <property type="match status" value="1"/>
</dbReference>
<evidence type="ECO:0000256" key="3">
    <source>
        <dbReference type="ARBA" id="ARBA00010973"/>
    </source>
</evidence>
<evidence type="ECO:0000313" key="8">
    <source>
        <dbReference type="EMBL" id="MBA5775930.1"/>
    </source>
</evidence>
<dbReference type="SUPFAM" id="SSF88713">
    <property type="entry name" value="Glycoside hydrolase/deacetylase"/>
    <property type="match status" value="1"/>
</dbReference>
<evidence type="ECO:0000313" key="9">
    <source>
        <dbReference type="Proteomes" id="UP000541109"/>
    </source>
</evidence>
<proteinExistence type="inferred from homology"/>
<gene>
    <name evidence="8" type="ORF">H2509_02180</name>
</gene>
<dbReference type="GO" id="GO:0005975">
    <property type="term" value="P:carbohydrate metabolic process"/>
    <property type="evidence" value="ECO:0007669"/>
    <property type="project" value="InterPro"/>
</dbReference>
<evidence type="ECO:0000256" key="6">
    <source>
        <dbReference type="ARBA" id="ARBA00032976"/>
    </source>
</evidence>
<feature type="domain" description="NodB homology" evidence="7">
    <location>
        <begin position="50"/>
        <end position="226"/>
    </location>
</feature>
<keyword evidence="9" id="KW-1185">Reference proteome</keyword>
<evidence type="ECO:0000256" key="4">
    <source>
        <dbReference type="ARBA" id="ARBA00020071"/>
    </source>
</evidence>
<sequence>MLANNLYLTFHGIGDPIVPLAEGEGRYFVGKDVYRQVIAQLAVLERATGVKAHVTFDDGNLSDYETGFPALQEHGRKGSFFVLAGRIGRHGYLSAARIRELADAGMEIGSHGHDHVDWRRLDEAGRRREFSDARKRIEDVAGRAVTSAAVPFGRFDRFVLAHLKQEGFARVLTSSQGLAMSGSWFCPRTSLTQDFDPARDLAPLAGASARLKGVAYAALRKLRYRF</sequence>
<organism evidence="8 9">
    <name type="scientific">Stappia albiluteola</name>
    <dbReference type="NCBI Taxonomy" id="2758565"/>
    <lineage>
        <taxon>Bacteria</taxon>
        <taxon>Pseudomonadati</taxon>
        <taxon>Pseudomonadota</taxon>
        <taxon>Alphaproteobacteria</taxon>
        <taxon>Hyphomicrobiales</taxon>
        <taxon>Stappiaceae</taxon>
        <taxon>Stappia</taxon>
    </lineage>
</organism>